<dbReference type="InterPro" id="IPR005467">
    <property type="entry name" value="His_kinase_dom"/>
</dbReference>
<keyword evidence="9" id="KW-0902">Two-component regulatory system</keyword>
<dbReference type="KEGG" id="vhy:G7082_13440"/>
<keyword evidence="4" id="KW-1003">Cell membrane</keyword>
<feature type="domain" description="Histidine kinase" evidence="12">
    <location>
        <begin position="119"/>
        <end position="325"/>
    </location>
</feature>
<dbReference type="InterPro" id="IPR050351">
    <property type="entry name" value="BphY/WalK/GraS-like"/>
</dbReference>
<dbReference type="SUPFAM" id="SSF55874">
    <property type="entry name" value="ATPase domain of HSP90 chaperone/DNA topoisomerase II/histidine kinase"/>
    <property type="match status" value="1"/>
</dbReference>
<dbReference type="GO" id="GO:0016036">
    <property type="term" value="P:cellular response to phosphate starvation"/>
    <property type="evidence" value="ECO:0007669"/>
    <property type="project" value="TreeGrafter"/>
</dbReference>
<keyword evidence="10 11" id="KW-0472">Membrane</keyword>
<evidence type="ECO:0000256" key="10">
    <source>
        <dbReference type="ARBA" id="ARBA00023136"/>
    </source>
</evidence>
<evidence type="ECO:0000256" key="9">
    <source>
        <dbReference type="ARBA" id="ARBA00023012"/>
    </source>
</evidence>
<dbReference type="EC" id="2.7.13.3" evidence="3"/>
<dbReference type="RefSeq" id="WP_166035716.1">
    <property type="nucleotide sequence ID" value="NZ_CP049887.1"/>
</dbReference>
<dbReference type="PANTHER" id="PTHR45453">
    <property type="entry name" value="PHOSPHATE REGULON SENSOR PROTEIN PHOR"/>
    <property type="match status" value="1"/>
</dbReference>
<dbReference type="InterPro" id="IPR036890">
    <property type="entry name" value="HATPase_C_sf"/>
</dbReference>
<evidence type="ECO:0000256" key="2">
    <source>
        <dbReference type="ARBA" id="ARBA00004651"/>
    </source>
</evidence>
<dbReference type="GO" id="GO:0004721">
    <property type="term" value="F:phosphoprotein phosphatase activity"/>
    <property type="evidence" value="ECO:0007669"/>
    <property type="project" value="TreeGrafter"/>
</dbReference>
<dbReference type="GO" id="GO:0005886">
    <property type="term" value="C:plasma membrane"/>
    <property type="evidence" value="ECO:0007669"/>
    <property type="project" value="UniProtKB-SubCell"/>
</dbReference>
<evidence type="ECO:0000256" key="3">
    <source>
        <dbReference type="ARBA" id="ARBA00012438"/>
    </source>
</evidence>
<evidence type="ECO:0000256" key="4">
    <source>
        <dbReference type="ARBA" id="ARBA00022475"/>
    </source>
</evidence>
<evidence type="ECO:0000256" key="5">
    <source>
        <dbReference type="ARBA" id="ARBA00022679"/>
    </source>
</evidence>
<reference evidence="13 14" key="1">
    <citation type="submission" date="2020-03" db="EMBL/GenBank/DDBJ databases">
        <title>Vagococcus sp. nov., isolated from beetles.</title>
        <authorList>
            <person name="Hyun D.-W."/>
            <person name="Bae J.-W."/>
        </authorList>
    </citation>
    <scope>NUCLEOTIDE SEQUENCE [LARGE SCALE GENOMIC DNA]</scope>
    <source>
        <strain evidence="13 14">HDW17B</strain>
    </source>
</reference>
<feature type="transmembrane region" description="Helical" evidence="11">
    <location>
        <begin position="34"/>
        <end position="57"/>
    </location>
</feature>
<comment type="subcellular location">
    <subcellularLocation>
        <location evidence="2">Cell membrane</location>
        <topology evidence="2">Multi-pass membrane protein</topology>
    </subcellularLocation>
</comment>
<comment type="catalytic activity">
    <reaction evidence="1">
        <text>ATP + protein L-histidine = ADP + protein N-phospho-L-histidine.</text>
        <dbReference type="EC" id="2.7.13.3"/>
    </reaction>
</comment>
<dbReference type="PROSITE" id="PS50109">
    <property type="entry name" value="HIS_KIN"/>
    <property type="match status" value="1"/>
</dbReference>
<evidence type="ECO:0000313" key="14">
    <source>
        <dbReference type="Proteomes" id="UP000501747"/>
    </source>
</evidence>
<feature type="transmembrane region" description="Helical" evidence="11">
    <location>
        <begin position="9"/>
        <end position="28"/>
    </location>
</feature>
<evidence type="ECO:0000256" key="6">
    <source>
        <dbReference type="ARBA" id="ARBA00022692"/>
    </source>
</evidence>
<sequence>MKRYIKHHLPYLLLVIIVISLFMSLMYLDGYHNWNILIYGCLLILVSTISLLGITWFRQRQLYSLLSLKKGSSIEKLAEDGSTLSNDLYRLMSKEQLNYYQEIKGYKNKMADHQNFMYEWVHQMKTPITVMELMIDGDNYEKDSLLEEIDKLKEGLNLALNMARLDAFQHDLMIEKVNIRELVVKILNEQKRNLIRNEIYPKVLIEKDLFIESDQKWLGFCLTQIILNSIKYTEKNEHRLEIKAVETSEEIQVMIKDYGMGISQSNLPRIFRPFFTGKTGREIQEATGMGLYLTQQVCLKLNHRISVESKVNKGTVMIIHLNNIRSEAID</sequence>
<keyword evidence="8 11" id="KW-1133">Transmembrane helix</keyword>
<dbReference type="PANTHER" id="PTHR45453:SF2">
    <property type="entry name" value="HISTIDINE KINASE"/>
    <property type="match status" value="1"/>
</dbReference>
<evidence type="ECO:0000256" key="8">
    <source>
        <dbReference type="ARBA" id="ARBA00022989"/>
    </source>
</evidence>
<dbReference type="Proteomes" id="UP000501747">
    <property type="component" value="Chromosome"/>
</dbReference>
<keyword evidence="14" id="KW-1185">Reference proteome</keyword>
<dbReference type="AlphaFoldDB" id="A0A6G8AWU1"/>
<keyword evidence="6 11" id="KW-0812">Transmembrane</keyword>
<name>A0A6G8AWU1_9ENTE</name>
<dbReference type="PRINTS" id="PR00344">
    <property type="entry name" value="BCTRLSENSOR"/>
</dbReference>
<evidence type="ECO:0000259" key="12">
    <source>
        <dbReference type="PROSITE" id="PS50109"/>
    </source>
</evidence>
<dbReference type="InterPro" id="IPR003594">
    <property type="entry name" value="HATPase_dom"/>
</dbReference>
<accession>A0A6G8AWU1</accession>
<evidence type="ECO:0000256" key="11">
    <source>
        <dbReference type="SAM" id="Phobius"/>
    </source>
</evidence>
<evidence type="ECO:0000256" key="7">
    <source>
        <dbReference type="ARBA" id="ARBA00022777"/>
    </source>
</evidence>
<keyword evidence="7 13" id="KW-0418">Kinase</keyword>
<dbReference type="Pfam" id="PF02518">
    <property type="entry name" value="HATPase_c"/>
    <property type="match status" value="1"/>
</dbReference>
<keyword evidence="5" id="KW-0808">Transferase</keyword>
<protein>
    <recommendedName>
        <fullName evidence="3">histidine kinase</fullName>
        <ecNumber evidence="3">2.7.13.3</ecNumber>
    </recommendedName>
</protein>
<evidence type="ECO:0000313" key="13">
    <source>
        <dbReference type="EMBL" id="QIL49429.1"/>
    </source>
</evidence>
<dbReference type="GO" id="GO:0000155">
    <property type="term" value="F:phosphorelay sensor kinase activity"/>
    <property type="evidence" value="ECO:0007669"/>
    <property type="project" value="TreeGrafter"/>
</dbReference>
<proteinExistence type="predicted"/>
<dbReference type="EMBL" id="CP049887">
    <property type="protein sequence ID" value="QIL49429.1"/>
    <property type="molecule type" value="Genomic_DNA"/>
</dbReference>
<dbReference type="SMART" id="SM00387">
    <property type="entry name" value="HATPase_c"/>
    <property type="match status" value="1"/>
</dbReference>
<dbReference type="Gene3D" id="3.30.565.10">
    <property type="entry name" value="Histidine kinase-like ATPase, C-terminal domain"/>
    <property type="match status" value="1"/>
</dbReference>
<gene>
    <name evidence="13" type="ORF">G7082_13440</name>
</gene>
<organism evidence="13 14">
    <name type="scientific">Vagococcus hydrophili</name>
    <dbReference type="NCBI Taxonomy" id="2714947"/>
    <lineage>
        <taxon>Bacteria</taxon>
        <taxon>Bacillati</taxon>
        <taxon>Bacillota</taxon>
        <taxon>Bacilli</taxon>
        <taxon>Lactobacillales</taxon>
        <taxon>Enterococcaceae</taxon>
        <taxon>Vagococcus</taxon>
    </lineage>
</organism>
<evidence type="ECO:0000256" key="1">
    <source>
        <dbReference type="ARBA" id="ARBA00000085"/>
    </source>
</evidence>
<dbReference type="InterPro" id="IPR004358">
    <property type="entry name" value="Sig_transdc_His_kin-like_C"/>
</dbReference>